<dbReference type="Pfam" id="PF06898">
    <property type="entry name" value="YqfD"/>
    <property type="match status" value="1"/>
</dbReference>
<name>A0A931HUS4_9BACI</name>
<evidence type="ECO:0000256" key="1">
    <source>
        <dbReference type="SAM" id="Phobius"/>
    </source>
</evidence>
<comment type="caution">
    <text evidence="2">The sequence shown here is derived from an EMBL/GenBank/DDBJ whole genome shotgun (WGS) entry which is preliminary data.</text>
</comment>
<gene>
    <name evidence="2" type="primary">yqfD</name>
    <name evidence="2" type="ORF">H0267_06765</name>
</gene>
<keyword evidence="1" id="KW-1133">Transmembrane helix</keyword>
<dbReference type="InterPro" id="IPR010690">
    <property type="entry name" value="YqfD"/>
</dbReference>
<sequence>MGNQHDFFKGTMKIRVSGKLIAPFLQACTKRGCMISNISWVREDEILMTIRLNEWTTIRKLRKKYRCKVFILEGKGMPFIQKRMFQRTSLLMAFFIAVIFIFLLANTLWSIRVEGLTPELQANVEQKLKSYGVYPGRLTFGMNDPNEIQTKLLDDLPDLLWIGVNKRGTSYHLYGVEKIRHDTDLDLKPADLVAQKKGMIVKTFITQGRPLVEVNQIVKKGQRLAAGQLVEDEDIYVHAEGEVVAETWYKVEQNLPLQQVIELTDGTMSKEYRLRIGQMKLPLWGWWGGSKKDLREEETTKKMSVLGWNLPVQIQVSTYYQIDHSTMKLSREKLQRLGIDTGRQSLKQTLEADAEIMNEKVLHQRSENGKVKLILLFKVHENIAMTKYISQGD</sequence>
<accession>A0A931HUS4</accession>
<feature type="transmembrane region" description="Helical" evidence="1">
    <location>
        <begin position="90"/>
        <end position="111"/>
    </location>
</feature>
<evidence type="ECO:0000313" key="3">
    <source>
        <dbReference type="Proteomes" id="UP000614490"/>
    </source>
</evidence>
<reference evidence="2 3" key="1">
    <citation type="journal article" date="2005" name="Int. J. Syst. Evol. Microbiol.">
        <title>Halobacillus yeomjeoni sp. nov., isolated from a marine solar saltern in Korea.</title>
        <authorList>
            <person name="Yoon J.H."/>
            <person name="Kang S.J."/>
            <person name="Lee C.H."/>
            <person name="Oh H.W."/>
            <person name="Oh T.K."/>
        </authorList>
    </citation>
    <scope>NUCLEOTIDE SEQUENCE [LARGE SCALE GENOMIC DNA]</scope>
    <source>
        <strain evidence="2 3">KCTC 3957</strain>
    </source>
</reference>
<dbReference type="AlphaFoldDB" id="A0A931HUS4"/>
<protein>
    <submittedName>
        <fullName evidence="2">Sporulation protein YqfD</fullName>
    </submittedName>
</protein>
<keyword evidence="1" id="KW-0472">Membrane</keyword>
<organism evidence="2 3">
    <name type="scientific">Halobacillus yeomjeoni</name>
    <dbReference type="NCBI Taxonomy" id="311194"/>
    <lineage>
        <taxon>Bacteria</taxon>
        <taxon>Bacillati</taxon>
        <taxon>Bacillota</taxon>
        <taxon>Bacilli</taxon>
        <taxon>Bacillales</taxon>
        <taxon>Bacillaceae</taxon>
        <taxon>Halobacillus</taxon>
    </lineage>
</organism>
<keyword evidence="1" id="KW-0812">Transmembrane</keyword>
<dbReference type="Proteomes" id="UP000614490">
    <property type="component" value="Unassembled WGS sequence"/>
</dbReference>
<dbReference type="PIRSF" id="PIRSF029895">
    <property type="entry name" value="SpoIV"/>
    <property type="match status" value="1"/>
</dbReference>
<proteinExistence type="predicted"/>
<dbReference type="RefSeq" id="WP_197316496.1">
    <property type="nucleotide sequence ID" value="NZ_JADZSC010000001.1"/>
</dbReference>
<dbReference type="NCBIfam" id="TIGR02876">
    <property type="entry name" value="spore_yqfD"/>
    <property type="match status" value="1"/>
</dbReference>
<evidence type="ECO:0000313" key="2">
    <source>
        <dbReference type="EMBL" id="MBH0229914.1"/>
    </source>
</evidence>
<keyword evidence="3" id="KW-1185">Reference proteome</keyword>
<dbReference type="EMBL" id="JADZSC010000001">
    <property type="protein sequence ID" value="MBH0229914.1"/>
    <property type="molecule type" value="Genomic_DNA"/>
</dbReference>